<dbReference type="InterPro" id="IPR039872">
    <property type="entry name" value="KIAA0513"/>
</dbReference>
<feature type="region of interest" description="Disordered" evidence="1">
    <location>
        <begin position="86"/>
        <end position="107"/>
    </location>
</feature>
<evidence type="ECO:0008006" key="3">
    <source>
        <dbReference type="Google" id="ProtNLM"/>
    </source>
</evidence>
<protein>
    <recommendedName>
        <fullName evidence="3">SBF1/SBF2 domain-containing protein</fullName>
    </recommendedName>
</protein>
<feature type="region of interest" description="Disordered" evidence="1">
    <location>
        <begin position="309"/>
        <end position="334"/>
    </location>
</feature>
<feature type="region of interest" description="Disordered" evidence="1">
    <location>
        <begin position="382"/>
        <end position="405"/>
    </location>
</feature>
<gene>
    <name evidence="2" type="ORF">OAUR00152_LOCUS28510</name>
</gene>
<evidence type="ECO:0000256" key="1">
    <source>
        <dbReference type="SAM" id="MobiDB-lite"/>
    </source>
</evidence>
<sequence>MSSDDDVEDAAYALLNVLNALDLTRRSARVAAEGALLSAANSQLRCLRGLVRLEREGAEERLRRLREAEEALEAVDVRSDLDAFVEREKRDRPGGATRMGDDDDGGVASALAVLNSHGEQQDGNFGVGGMSHFGGTRAAATGMSTYEGWGDGDGGENPPEGVVGPDERLDLTRDEIVDIIALIFDDKDPQLLTPSEWGARDGNADEDCPATDDQRAAAIESFRSKIDLLSSSLSERHPRARVRRSNACYALNTRRSLRTEISGRVRFDALCDVFGALLSGCDREEADVANAKMCMMLAVTFYVADRDKENAKNGGSENEEGGDGAVATQSEHETGRDRRVYVKSKLLSHPIWSDEDFWVQALFQCVSESLTQSGVMSNFDRPAVNGGGGGGHHATHRGNQPQQSSRRIKWFDLTPDERHSAASQVHAVIFAQLSALAHSMVEFGCDVRRACAFVRTLSVRHQLPLGQRTVLLQHLVRKCGEEQGVGTDGATVKDEEERIAERDVVERF</sequence>
<organism evidence="2">
    <name type="scientific">Odontella aurita</name>
    <dbReference type="NCBI Taxonomy" id="265563"/>
    <lineage>
        <taxon>Eukaryota</taxon>
        <taxon>Sar</taxon>
        <taxon>Stramenopiles</taxon>
        <taxon>Ochrophyta</taxon>
        <taxon>Bacillariophyta</taxon>
        <taxon>Mediophyceae</taxon>
        <taxon>Biddulphiophycidae</taxon>
        <taxon>Eupodiscales</taxon>
        <taxon>Odontellaceae</taxon>
        <taxon>Odontella</taxon>
    </lineage>
</organism>
<evidence type="ECO:0000313" key="2">
    <source>
        <dbReference type="EMBL" id="CAE2265074.1"/>
    </source>
</evidence>
<dbReference type="AlphaFoldDB" id="A0A7S4JJ05"/>
<dbReference type="PANTHER" id="PTHR13663:SF2">
    <property type="entry name" value="SIMILAR TO RIKEN CDNA 6430548M08"/>
    <property type="match status" value="1"/>
</dbReference>
<dbReference type="EMBL" id="HBKQ01041331">
    <property type="protein sequence ID" value="CAE2265074.1"/>
    <property type="molecule type" value="Transcribed_RNA"/>
</dbReference>
<proteinExistence type="predicted"/>
<name>A0A7S4JJ05_9STRA</name>
<dbReference type="PANTHER" id="PTHR13663">
    <property type="entry name" value="SIMILAR TO RIKEN CDNA 6430548M08"/>
    <property type="match status" value="1"/>
</dbReference>
<accession>A0A7S4JJ05</accession>
<reference evidence="2" key="1">
    <citation type="submission" date="2021-01" db="EMBL/GenBank/DDBJ databases">
        <authorList>
            <person name="Corre E."/>
            <person name="Pelletier E."/>
            <person name="Niang G."/>
            <person name="Scheremetjew M."/>
            <person name="Finn R."/>
            <person name="Kale V."/>
            <person name="Holt S."/>
            <person name="Cochrane G."/>
            <person name="Meng A."/>
            <person name="Brown T."/>
            <person name="Cohen L."/>
        </authorList>
    </citation>
    <scope>NUCLEOTIDE SEQUENCE</scope>
    <source>
        <strain evidence="2">Isolate 1302-5</strain>
    </source>
</reference>